<evidence type="ECO:0000256" key="3">
    <source>
        <dbReference type="ARBA" id="ARBA00022475"/>
    </source>
</evidence>
<accession>A0A7W7YEE4</accession>
<feature type="transmembrane region" description="Helical" evidence="8">
    <location>
        <begin position="12"/>
        <end position="34"/>
    </location>
</feature>
<name>A0A7W7YEE4_9BACT</name>
<comment type="caution">
    <text evidence="9">The sequence shown here is derived from an EMBL/GenBank/DDBJ whole genome shotgun (WGS) entry which is preliminary data.</text>
</comment>
<dbReference type="GO" id="GO:0022857">
    <property type="term" value="F:transmembrane transporter activity"/>
    <property type="evidence" value="ECO:0007669"/>
    <property type="project" value="InterPro"/>
</dbReference>
<evidence type="ECO:0000256" key="2">
    <source>
        <dbReference type="ARBA" id="ARBA00005811"/>
    </source>
</evidence>
<keyword evidence="10" id="KW-1185">Reference proteome</keyword>
<keyword evidence="6 8" id="KW-0472">Membrane</keyword>
<keyword evidence="5 8" id="KW-1133">Transmembrane helix</keyword>
<dbReference type="GO" id="GO:0005886">
    <property type="term" value="C:plasma membrane"/>
    <property type="evidence" value="ECO:0007669"/>
    <property type="project" value="UniProtKB-SubCell"/>
</dbReference>
<keyword evidence="7" id="KW-0653">Protein transport</keyword>
<dbReference type="PANTHER" id="PTHR30558">
    <property type="entry name" value="EXBD MEMBRANE COMPONENT OF PMF-DRIVEN MACROMOLECULE IMPORT SYSTEM"/>
    <property type="match status" value="1"/>
</dbReference>
<keyword evidence="4 7" id="KW-0812">Transmembrane</keyword>
<evidence type="ECO:0000256" key="1">
    <source>
        <dbReference type="ARBA" id="ARBA00004162"/>
    </source>
</evidence>
<dbReference type="GO" id="GO:0015031">
    <property type="term" value="P:protein transport"/>
    <property type="evidence" value="ECO:0007669"/>
    <property type="project" value="UniProtKB-KW"/>
</dbReference>
<dbReference type="AlphaFoldDB" id="A0A7W7YEE4"/>
<organism evidence="9 10">
    <name type="scientific">Prosthecobacter vanneervenii</name>
    <dbReference type="NCBI Taxonomy" id="48466"/>
    <lineage>
        <taxon>Bacteria</taxon>
        <taxon>Pseudomonadati</taxon>
        <taxon>Verrucomicrobiota</taxon>
        <taxon>Verrucomicrobiia</taxon>
        <taxon>Verrucomicrobiales</taxon>
        <taxon>Verrucomicrobiaceae</taxon>
        <taxon>Prosthecobacter</taxon>
    </lineage>
</organism>
<dbReference type="RefSeq" id="WP_184342666.1">
    <property type="nucleotide sequence ID" value="NZ_JACHIG010000010.1"/>
</dbReference>
<proteinExistence type="inferred from homology"/>
<protein>
    <submittedName>
        <fullName evidence="9">Biopolymer transport protein ExbD</fullName>
    </submittedName>
</protein>
<reference evidence="9 10" key="1">
    <citation type="submission" date="2020-08" db="EMBL/GenBank/DDBJ databases">
        <title>Genomic Encyclopedia of Type Strains, Phase IV (KMG-IV): sequencing the most valuable type-strain genomes for metagenomic binning, comparative biology and taxonomic classification.</title>
        <authorList>
            <person name="Goeker M."/>
        </authorList>
    </citation>
    <scope>NUCLEOTIDE SEQUENCE [LARGE SCALE GENOMIC DNA]</scope>
    <source>
        <strain evidence="9 10">DSM 12252</strain>
    </source>
</reference>
<dbReference type="Pfam" id="PF02472">
    <property type="entry name" value="ExbD"/>
    <property type="match status" value="1"/>
</dbReference>
<evidence type="ECO:0000256" key="7">
    <source>
        <dbReference type="RuleBase" id="RU003879"/>
    </source>
</evidence>
<evidence type="ECO:0000256" key="5">
    <source>
        <dbReference type="ARBA" id="ARBA00022989"/>
    </source>
</evidence>
<comment type="similarity">
    <text evidence="2 7">Belongs to the ExbD/TolR family.</text>
</comment>
<dbReference type="Proteomes" id="UP000590740">
    <property type="component" value="Unassembled WGS sequence"/>
</dbReference>
<gene>
    <name evidence="9" type="ORF">HNQ65_004256</name>
</gene>
<evidence type="ECO:0000256" key="4">
    <source>
        <dbReference type="ARBA" id="ARBA00022692"/>
    </source>
</evidence>
<evidence type="ECO:0000256" key="8">
    <source>
        <dbReference type="SAM" id="Phobius"/>
    </source>
</evidence>
<sequence length="149" mass="16543">MKPSIHTETAAATFQIAPMIDVTFVIMLFFMVMAGTLKVERELSIQLPRSCDSAAHVTFPADEITIGIESDGTVTLNEEVFDTAQDKKLPALTRTLQRVAVSSARQQQKVLVTVQAEEQARYERIMDVLNSLHQAKIHNVTFLVGQEAL</sequence>
<keyword evidence="3" id="KW-1003">Cell membrane</keyword>
<evidence type="ECO:0000313" key="10">
    <source>
        <dbReference type="Proteomes" id="UP000590740"/>
    </source>
</evidence>
<comment type="subcellular location">
    <subcellularLocation>
        <location evidence="1">Cell membrane</location>
        <topology evidence="1">Single-pass membrane protein</topology>
    </subcellularLocation>
    <subcellularLocation>
        <location evidence="7">Cell membrane</location>
        <topology evidence="7">Single-pass type II membrane protein</topology>
    </subcellularLocation>
</comment>
<evidence type="ECO:0000313" key="9">
    <source>
        <dbReference type="EMBL" id="MBB5034651.1"/>
    </source>
</evidence>
<dbReference type="Gene3D" id="3.30.420.270">
    <property type="match status" value="1"/>
</dbReference>
<keyword evidence="7" id="KW-0813">Transport</keyword>
<evidence type="ECO:0000256" key="6">
    <source>
        <dbReference type="ARBA" id="ARBA00023136"/>
    </source>
</evidence>
<dbReference type="InterPro" id="IPR003400">
    <property type="entry name" value="ExbD"/>
</dbReference>
<dbReference type="EMBL" id="JACHIG010000010">
    <property type="protein sequence ID" value="MBB5034651.1"/>
    <property type="molecule type" value="Genomic_DNA"/>
</dbReference>